<keyword evidence="2" id="KW-0813">Transport</keyword>
<evidence type="ECO:0000256" key="1">
    <source>
        <dbReference type="ARBA" id="ARBA00008685"/>
    </source>
</evidence>
<comment type="similarity">
    <text evidence="1">Belongs to the glutamate-gated ion channel (TC 1.A.10.1) family.</text>
</comment>
<dbReference type="Pfam" id="PF00060">
    <property type="entry name" value="Lig_chan"/>
    <property type="match status" value="1"/>
</dbReference>
<evidence type="ECO:0000256" key="4">
    <source>
        <dbReference type="ARBA" id="ARBA00022692"/>
    </source>
</evidence>
<protein>
    <recommendedName>
        <fullName evidence="16">Glutamate receptor 1</fullName>
    </recommendedName>
</protein>
<evidence type="ECO:0000256" key="9">
    <source>
        <dbReference type="ARBA" id="ARBA00023136"/>
    </source>
</evidence>
<dbReference type="Gene3D" id="3.40.190.10">
    <property type="entry name" value="Periplasmic binding protein-like II"/>
    <property type="match status" value="2"/>
</dbReference>
<keyword evidence="14" id="KW-0407">Ion channel</keyword>
<feature type="disulfide bond" evidence="19">
    <location>
        <begin position="88"/>
        <end position="341"/>
    </location>
</feature>
<dbReference type="GO" id="GO:0008328">
    <property type="term" value="C:ionotropic glutamate receptor complex"/>
    <property type="evidence" value="ECO:0007669"/>
    <property type="project" value="UniProtKB-ARBA"/>
</dbReference>
<feature type="transmembrane region" description="Helical" evidence="20">
    <location>
        <begin position="820"/>
        <end position="841"/>
    </location>
</feature>
<keyword evidence="11" id="KW-0325">Glycoprotein</keyword>
<dbReference type="CDD" id="cd06382">
    <property type="entry name" value="PBP1_iGluR_Kainate"/>
    <property type="match status" value="1"/>
</dbReference>
<evidence type="ECO:0000256" key="19">
    <source>
        <dbReference type="PIRSR" id="PIRSR601508-3"/>
    </source>
</evidence>
<dbReference type="SMART" id="SM00079">
    <property type="entry name" value="PBPe"/>
    <property type="match status" value="1"/>
</dbReference>
<feature type="binding site" evidence="17">
    <location>
        <position position="516"/>
    </location>
    <ligand>
        <name>L-glutamate</name>
        <dbReference type="ChEBI" id="CHEBI:29985"/>
    </ligand>
</feature>
<evidence type="ECO:0000259" key="22">
    <source>
        <dbReference type="SMART" id="SM00918"/>
    </source>
</evidence>
<keyword evidence="3" id="KW-1003">Cell membrane</keyword>
<dbReference type="EMBL" id="BGPR01004890">
    <property type="protein sequence ID" value="GBN04508.1"/>
    <property type="molecule type" value="Genomic_DNA"/>
</dbReference>
<keyword evidence="19" id="KW-1015">Disulfide bond</keyword>
<evidence type="ECO:0000256" key="15">
    <source>
        <dbReference type="ARBA" id="ARBA00034104"/>
    </source>
</evidence>
<feature type="site" description="Interaction with the cone snail toxin Con-ikot-ikot" evidence="18">
    <location>
        <position position="777"/>
    </location>
</feature>
<keyword evidence="5" id="KW-0732">Signal</keyword>
<evidence type="ECO:0000256" key="10">
    <source>
        <dbReference type="ARBA" id="ARBA00023170"/>
    </source>
</evidence>
<feature type="binding site" evidence="17">
    <location>
        <position position="683"/>
    </location>
    <ligand>
        <name>L-glutamate</name>
        <dbReference type="ChEBI" id="CHEBI:29985"/>
    </ligand>
</feature>
<dbReference type="SUPFAM" id="SSF53850">
    <property type="entry name" value="Periplasmic binding protein-like II"/>
    <property type="match status" value="1"/>
</dbReference>
<organism evidence="23 24">
    <name type="scientific">Araneus ventricosus</name>
    <name type="common">Orbweaver spider</name>
    <name type="synonym">Epeira ventricosa</name>
    <dbReference type="NCBI Taxonomy" id="182803"/>
    <lineage>
        <taxon>Eukaryota</taxon>
        <taxon>Metazoa</taxon>
        <taxon>Ecdysozoa</taxon>
        <taxon>Arthropoda</taxon>
        <taxon>Chelicerata</taxon>
        <taxon>Arachnida</taxon>
        <taxon>Araneae</taxon>
        <taxon>Araneomorphae</taxon>
        <taxon>Entelegynae</taxon>
        <taxon>Araneoidea</taxon>
        <taxon>Araneidae</taxon>
        <taxon>Araneus</taxon>
    </lineage>
</organism>
<feature type="domain" description="Ionotropic glutamate receptor C-terminal" evidence="21">
    <location>
        <begin position="424"/>
        <end position="794"/>
    </location>
</feature>
<dbReference type="GO" id="GO:0004970">
    <property type="term" value="F:glutamate-gated receptor activity"/>
    <property type="evidence" value="ECO:0007669"/>
    <property type="project" value="UniProtKB-ARBA"/>
</dbReference>
<feature type="binding site" evidence="17">
    <location>
        <position position="682"/>
    </location>
    <ligand>
        <name>L-glutamate</name>
        <dbReference type="ChEBI" id="CHEBI:29985"/>
    </ligand>
</feature>
<keyword evidence="8" id="KW-0406">Ion transport</keyword>
<dbReference type="Gene3D" id="1.10.287.70">
    <property type="match status" value="1"/>
</dbReference>
<evidence type="ECO:0000256" key="3">
    <source>
        <dbReference type="ARBA" id="ARBA00022475"/>
    </source>
</evidence>
<feature type="domain" description="Ionotropic glutamate receptor L-glutamate and glycine-binding" evidence="22">
    <location>
        <begin position="434"/>
        <end position="500"/>
    </location>
</feature>
<accession>A0A4Y2KQH3</accession>
<dbReference type="AlphaFoldDB" id="A0A4Y2KQH3"/>
<proteinExistence type="inferred from homology"/>
<dbReference type="SMART" id="SM00918">
    <property type="entry name" value="Lig_chan-Glu_bd"/>
    <property type="match status" value="1"/>
</dbReference>
<keyword evidence="24" id="KW-1185">Reference proteome</keyword>
<gene>
    <name evidence="23" type="primary">Grik2_0</name>
    <name evidence="23" type="ORF">AVEN_196757_1</name>
</gene>
<feature type="transmembrane region" description="Helical" evidence="20">
    <location>
        <begin position="632"/>
        <end position="654"/>
    </location>
</feature>
<dbReference type="OrthoDB" id="5984008at2759"/>
<reference evidence="23 24" key="1">
    <citation type="journal article" date="2019" name="Sci. Rep.">
        <title>Orb-weaving spider Araneus ventricosus genome elucidates the spidroin gene catalogue.</title>
        <authorList>
            <person name="Kono N."/>
            <person name="Nakamura H."/>
            <person name="Ohtoshi R."/>
            <person name="Moran D.A.P."/>
            <person name="Shinohara A."/>
            <person name="Yoshida Y."/>
            <person name="Fujiwara M."/>
            <person name="Mori M."/>
            <person name="Tomita M."/>
            <person name="Arakawa K."/>
        </authorList>
    </citation>
    <scope>NUCLEOTIDE SEQUENCE [LARGE SCALE GENOMIC DNA]</scope>
</reference>
<keyword evidence="6 20" id="KW-1133">Transmembrane helix</keyword>
<evidence type="ECO:0000313" key="24">
    <source>
        <dbReference type="Proteomes" id="UP000499080"/>
    </source>
</evidence>
<evidence type="ECO:0000256" key="20">
    <source>
        <dbReference type="SAM" id="Phobius"/>
    </source>
</evidence>
<dbReference type="Gene3D" id="3.40.50.2300">
    <property type="match status" value="2"/>
</dbReference>
<evidence type="ECO:0000256" key="12">
    <source>
        <dbReference type="ARBA" id="ARBA00023257"/>
    </source>
</evidence>
<keyword evidence="7" id="KW-0770">Synapse</keyword>
<feature type="binding site" evidence="17">
    <location>
        <position position="511"/>
    </location>
    <ligand>
        <name>L-glutamate</name>
        <dbReference type="ChEBI" id="CHEBI:29985"/>
    </ligand>
</feature>
<dbReference type="InterPro" id="IPR001320">
    <property type="entry name" value="Iontro_rcpt_C"/>
</dbReference>
<feature type="transmembrane region" description="Helical" evidence="20">
    <location>
        <begin position="556"/>
        <end position="574"/>
    </location>
</feature>
<dbReference type="InterPro" id="IPR019594">
    <property type="entry name" value="Glu/Gly-bd"/>
</dbReference>
<dbReference type="PRINTS" id="PR00177">
    <property type="entry name" value="NMDARECEPTOR"/>
</dbReference>
<evidence type="ECO:0000259" key="21">
    <source>
        <dbReference type="SMART" id="SM00079"/>
    </source>
</evidence>
<keyword evidence="9 20" id="KW-0472">Membrane</keyword>
<evidence type="ECO:0000313" key="23">
    <source>
        <dbReference type="EMBL" id="GBN04508.1"/>
    </source>
</evidence>
<name>A0A4Y2KQH3_ARAVE</name>
<feature type="binding site" evidence="17">
    <location>
        <position position="730"/>
    </location>
    <ligand>
        <name>L-glutamate</name>
        <dbReference type="ChEBI" id="CHEBI:29985"/>
    </ligand>
</feature>
<dbReference type="PANTHER" id="PTHR18966">
    <property type="entry name" value="IONOTROPIC GLUTAMATE RECEPTOR"/>
    <property type="match status" value="1"/>
</dbReference>
<evidence type="ECO:0000256" key="18">
    <source>
        <dbReference type="PIRSR" id="PIRSR601508-2"/>
    </source>
</evidence>
<dbReference type="Proteomes" id="UP000499080">
    <property type="component" value="Unassembled WGS sequence"/>
</dbReference>
<dbReference type="FunFam" id="3.40.190.10:FF:000060">
    <property type="entry name" value="Glutamate receptor ionotropic, kainate 1"/>
    <property type="match status" value="1"/>
</dbReference>
<dbReference type="Pfam" id="PF01094">
    <property type="entry name" value="ANF_receptor"/>
    <property type="match status" value="1"/>
</dbReference>
<evidence type="ECO:0000256" key="16">
    <source>
        <dbReference type="ARBA" id="ARBA00072754"/>
    </source>
</evidence>
<dbReference type="FunFam" id="3.40.190.10:FF:000399">
    <property type="entry name" value="Predicted protein"/>
    <property type="match status" value="1"/>
</dbReference>
<dbReference type="InterPro" id="IPR001508">
    <property type="entry name" value="Iono_Glu_rcpt_met"/>
</dbReference>
<dbReference type="InterPro" id="IPR028082">
    <property type="entry name" value="Peripla_BP_I"/>
</dbReference>
<dbReference type="InterPro" id="IPR015683">
    <property type="entry name" value="Ionotropic_Glu_rcpt"/>
</dbReference>
<dbReference type="InterPro" id="IPR001828">
    <property type="entry name" value="ANF_lig-bd_rcpt"/>
</dbReference>
<evidence type="ECO:0000256" key="2">
    <source>
        <dbReference type="ARBA" id="ARBA00022448"/>
    </source>
</evidence>
<evidence type="ECO:0000256" key="5">
    <source>
        <dbReference type="ARBA" id="ARBA00022729"/>
    </source>
</evidence>
<sequence>MVKMDSLDYFPSSGTFGSFQHSVVREKIAGHRYIRGIFDTDEVEQELSYQIAVDWVNEDRTILPKSVLKAYKETHEPDNCFEATKKVCKLLGHGLAGIFGPQSPVAAAHIQSISDALEVPHIESRWDYKLQRDDLSINLHPRASTLNQAYIDVVRKWQWEDFIIVYEENEGIIRLQDFLKETSTRNWNIQVYRFQPDQPYRNLFRQIRSTFSKRPDKDICIILDVSRKHLKDVLKQAQQVEMMTVRNKYIITSLDLHTIDLEDFQYSRANITGFRLVKTESSLYKELLNETNYRLMNLRENTVDSVSTASALIYDAVVLFSKALQDLDYGKHVETFPAISCDDITKGTDGTSIINYMKSNKIIGVTGLVHFDVQGFRSSFVLDILQLSKEGLKKIGVVLPGRYLNITDIVEPEVTAEYSLEHRKYVITTILNKPFAMLKNSPKQLSGNERYEGFTIDLIEELSKELHFSYEIREVADKKYGVEIDKQKGIWNGMVGEVLSGVADMAIADLSISSKREKVLDFTLPFMNTGISILFKKPTEKVKSLFSFLSPFSAEVWLFVMAAFLGVSFVLFLVGRLSPYEWDNINPCRQDDKIEENYFTILNSMWFTIASLMQQGCEISPRSSSTRTAAGIWYFFTLIMISSYTANLAAFLTIEKVVYPIESAKDLSQQTKIKYGCLASGSTRTFFESSSIDIYKKMWAFMDKHPEVLMESNEKAKEEVYKGNYAYLMESASIQFLTERECNLTQIGGLLDHKGYGIATKKGNGSLSSWLSGGILKLQEGGILHTLKERWWKQKRGGGKCVEAPSGTVRELGLGHVGGVFVVLLVGILLAAAVGALEFLWKYRKYMSSEEDVGKLMAKDFKFALTCSSSVKEVHKFKKKKLESSQSTMADVNDMKFSYFDFSNKG</sequence>
<feature type="disulfide bond" evidence="19">
    <location>
        <begin position="742"/>
        <end position="801"/>
    </location>
</feature>
<evidence type="ECO:0000256" key="17">
    <source>
        <dbReference type="PIRSR" id="PIRSR601508-1"/>
    </source>
</evidence>
<evidence type="ECO:0000256" key="6">
    <source>
        <dbReference type="ARBA" id="ARBA00022989"/>
    </source>
</evidence>
<keyword evidence="12" id="KW-0628">Postsynaptic cell membrane</keyword>
<evidence type="ECO:0000256" key="7">
    <source>
        <dbReference type="ARBA" id="ARBA00023018"/>
    </source>
</evidence>
<keyword evidence="10 23" id="KW-0675">Receptor</keyword>
<evidence type="ECO:0000256" key="13">
    <source>
        <dbReference type="ARBA" id="ARBA00023286"/>
    </source>
</evidence>
<keyword evidence="13" id="KW-1071">Ligand-gated ion channel</keyword>
<feature type="site" description="Crucial to convey clamshell closure to channel opening" evidence="18">
    <location>
        <position position="661"/>
    </location>
</feature>
<comment type="caution">
    <text evidence="23">The sequence shown here is derived from an EMBL/GenBank/DDBJ whole genome shotgun (WGS) entry which is preliminary data.</text>
</comment>
<dbReference type="Pfam" id="PF10613">
    <property type="entry name" value="Lig_chan-Glu_bd"/>
    <property type="match status" value="1"/>
</dbReference>
<evidence type="ECO:0000256" key="8">
    <source>
        <dbReference type="ARBA" id="ARBA00023065"/>
    </source>
</evidence>
<comment type="subcellular location">
    <subcellularLocation>
        <location evidence="15">Postsynaptic cell membrane</location>
        <topology evidence="15">Multi-pass membrane protein</topology>
    </subcellularLocation>
</comment>
<keyword evidence="4 20" id="KW-0812">Transmembrane</keyword>
<evidence type="ECO:0000256" key="11">
    <source>
        <dbReference type="ARBA" id="ARBA00023180"/>
    </source>
</evidence>
<dbReference type="FunFam" id="1.10.287.70:FF:000064">
    <property type="entry name" value="Glutamate receptor ionotropic, kainate"/>
    <property type="match status" value="1"/>
</dbReference>
<dbReference type="SUPFAM" id="SSF53822">
    <property type="entry name" value="Periplasmic binding protein-like I"/>
    <property type="match status" value="1"/>
</dbReference>
<evidence type="ECO:0000256" key="14">
    <source>
        <dbReference type="ARBA" id="ARBA00023303"/>
    </source>
</evidence>
<dbReference type="GO" id="GO:0045211">
    <property type="term" value="C:postsynaptic membrane"/>
    <property type="evidence" value="ECO:0007669"/>
    <property type="project" value="UniProtKB-SubCell"/>
</dbReference>